<dbReference type="EMBL" id="BAAAKW010000070">
    <property type="protein sequence ID" value="GAA1227913.1"/>
    <property type="molecule type" value="Genomic_DNA"/>
</dbReference>
<sequence>MALPIASEERQRALAVGIIAIQSQLAKFQPLADSTLTVGVASAFAQAPYAEHWARRFIAEHGVERRGRAVTRMTESIIRTAVLGIAQACSPSANERMRVLLRSAIEDCRVLVDSNFADAQSNASGIAKPIAVS</sequence>
<accession>A0ABP4GNX1</accession>
<keyword evidence="2" id="KW-1185">Reference proteome</keyword>
<dbReference type="Proteomes" id="UP001500943">
    <property type="component" value="Unassembled WGS sequence"/>
</dbReference>
<gene>
    <name evidence="1" type="ORF">GCM10009655_28230</name>
</gene>
<organism evidence="1 2">
    <name type="scientific">Rhodoglobus aureus</name>
    <dbReference type="NCBI Taxonomy" id="191497"/>
    <lineage>
        <taxon>Bacteria</taxon>
        <taxon>Bacillati</taxon>
        <taxon>Actinomycetota</taxon>
        <taxon>Actinomycetes</taxon>
        <taxon>Micrococcales</taxon>
        <taxon>Microbacteriaceae</taxon>
        <taxon>Rhodoglobus</taxon>
    </lineage>
</organism>
<name>A0ABP4GNX1_9MICO</name>
<evidence type="ECO:0000313" key="2">
    <source>
        <dbReference type="Proteomes" id="UP001500943"/>
    </source>
</evidence>
<evidence type="ECO:0000313" key="1">
    <source>
        <dbReference type="EMBL" id="GAA1227913.1"/>
    </source>
</evidence>
<comment type="caution">
    <text evidence="1">The sequence shown here is derived from an EMBL/GenBank/DDBJ whole genome shotgun (WGS) entry which is preliminary data.</text>
</comment>
<protein>
    <submittedName>
        <fullName evidence="1">Uncharacterized protein</fullName>
    </submittedName>
</protein>
<proteinExistence type="predicted"/>
<reference evidence="2" key="1">
    <citation type="journal article" date="2019" name="Int. J. Syst. Evol. Microbiol.">
        <title>The Global Catalogue of Microorganisms (GCM) 10K type strain sequencing project: providing services to taxonomists for standard genome sequencing and annotation.</title>
        <authorList>
            <consortium name="The Broad Institute Genomics Platform"/>
            <consortium name="The Broad Institute Genome Sequencing Center for Infectious Disease"/>
            <person name="Wu L."/>
            <person name="Ma J."/>
        </authorList>
    </citation>
    <scope>NUCLEOTIDE SEQUENCE [LARGE SCALE GENOMIC DNA]</scope>
    <source>
        <strain evidence="2">JCM 12762</strain>
    </source>
</reference>